<evidence type="ECO:0000313" key="7">
    <source>
        <dbReference type="EMBL" id="GMR37588.1"/>
    </source>
</evidence>
<reference evidence="8" key="1">
    <citation type="submission" date="2022-10" db="EMBL/GenBank/DDBJ databases">
        <title>Genome assembly of Pristionchus species.</title>
        <authorList>
            <person name="Yoshida K."/>
            <person name="Sommer R.J."/>
        </authorList>
    </citation>
    <scope>NUCLEOTIDE SEQUENCE [LARGE SCALE GENOMIC DNA]</scope>
    <source>
        <strain evidence="8">RS5460</strain>
    </source>
</reference>
<dbReference type="PANTHER" id="PTHR22945">
    <property type="entry name" value="SERPENTINE RECEPTOR, CLASS D DELTA"/>
    <property type="match status" value="1"/>
</dbReference>
<name>A0AAN4ZFK4_9BILA</name>
<gene>
    <name evidence="7" type="ORF">PMAYCL1PPCAC_07783</name>
</gene>
<dbReference type="GO" id="GO:0016020">
    <property type="term" value="C:membrane"/>
    <property type="evidence" value="ECO:0007669"/>
    <property type="project" value="UniProtKB-SubCell"/>
</dbReference>
<keyword evidence="4 6" id="KW-1133">Transmembrane helix</keyword>
<dbReference type="InterPro" id="IPR050920">
    <property type="entry name" value="Nematode_rcpt-like_delta"/>
</dbReference>
<evidence type="ECO:0000313" key="8">
    <source>
        <dbReference type="Proteomes" id="UP001328107"/>
    </source>
</evidence>
<keyword evidence="5 6" id="KW-0472">Membrane</keyword>
<comment type="caution">
    <text evidence="7">The sequence shown here is derived from an EMBL/GenBank/DDBJ whole genome shotgun (WGS) entry which is preliminary data.</text>
</comment>
<feature type="non-terminal residue" evidence="7">
    <location>
        <position position="135"/>
    </location>
</feature>
<comment type="similarity">
    <text evidence="2">Belongs to the nematode receptor-like protein srd family.</text>
</comment>
<sequence>MIDPPLPLIITHCVMCGTSFVCNSLLLILIYYHTPSSNRSYSVLIISLSLLELVTSATSFLLFQRLIPCGASLFMLSSGPSILFGSRRLCFVLYAVMMHGHAHYIIMMALLFGYRYYILIKPTPRSRSVTFVCLL</sequence>
<evidence type="ECO:0000256" key="4">
    <source>
        <dbReference type="ARBA" id="ARBA00022989"/>
    </source>
</evidence>
<organism evidence="7 8">
    <name type="scientific">Pristionchus mayeri</name>
    <dbReference type="NCBI Taxonomy" id="1317129"/>
    <lineage>
        <taxon>Eukaryota</taxon>
        <taxon>Metazoa</taxon>
        <taxon>Ecdysozoa</taxon>
        <taxon>Nematoda</taxon>
        <taxon>Chromadorea</taxon>
        <taxon>Rhabditida</taxon>
        <taxon>Rhabditina</taxon>
        <taxon>Diplogasteromorpha</taxon>
        <taxon>Diplogasteroidea</taxon>
        <taxon>Neodiplogasteridae</taxon>
        <taxon>Pristionchus</taxon>
    </lineage>
</organism>
<dbReference type="Proteomes" id="UP001328107">
    <property type="component" value="Unassembled WGS sequence"/>
</dbReference>
<dbReference type="AlphaFoldDB" id="A0AAN4ZFK4"/>
<keyword evidence="8" id="KW-1185">Reference proteome</keyword>
<dbReference type="Pfam" id="PF10317">
    <property type="entry name" value="7TM_GPCR_Srd"/>
    <property type="match status" value="1"/>
</dbReference>
<dbReference type="EMBL" id="BTRK01000002">
    <property type="protein sequence ID" value="GMR37588.1"/>
    <property type="molecule type" value="Genomic_DNA"/>
</dbReference>
<proteinExistence type="inferred from homology"/>
<feature type="transmembrane region" description="Helical" evidence="6">
    <location>
        <begin position="91"/>
        <end position="117"/>
    </location>
</feature>
<accession>A0AAN4ZFK4</accession>
<feature type="transmembrane region" description="Helical" evidence="6">
    <location>
        <begin position="6"/>
        <end position="31"/>
    </location>
</feature>
<evidence type="ECO:0008006" key="9">
    <source>
        <dbReference type="Google" id="ProtNLM"/>
    </source>
</evidence>
<keyword evidence="3 6" id="KW-0812">Transmembrane</keyword>
<evidence type="ECO:0000256" key="2">
    <source>
        <dbReference type="ARBA" id="ARBA00009166"/>
    </source>
</evidence>
<evidence type="ECO:0000256" key="5">
    <source>
        <dbReference type="ARBA" id="ARBA00023136"/>
    </source>
</evidence>
<comment type="subcellular location">
    <subcellularLocation>
        <location evidence="1">Membrane</location>
        <topology evidence="1">Multi-pass membrane protein</topology>
    </subcellularLocation>
</comment>
<dbReference type="InterPro" id="IPR019421">
    <property type="entry name" value="7TM_GPCR_serpentine_rcpt_Srd"/>
</dbReference>
<evidence type="ECO:0000256" key="3">
    <source>
        <dbReference type="ARBA" id="ARBA00022692"/>
    </source>
</evidence>
<dbReference type="PANTHER" id="PTHR22945:SF40">
    <property type="entry name" value="SERPENTINE RECEPTOR, CLASS D (DELTA)-RELATED"/>
    <property type="match status" value="1"/>
</dbReference>
<evidence type="ECO:0000256" key="6">
    <source>
        <dbReference type="SAM" id="Phobius"/>
    </source>
</evidence>
<feature type="transmembrane region" description="Helical" evidence="6">
    <location>
        <begin position="43"/>
        <end position="67"/>
    </location>
</feature>
<evidence type="ECO:0000256" key="1">
    <source>
        <dbReference type="ARBA" id="ARBA00004141"/>
    </source>
</evidence>
<protein>
    <recommendedName>
        <fullName evidence="9">G protein-coupled receptor</fullName>
    </recommendedName>
</protein>